<proteinExistence type="inferred from homology"/>
<evidence type="ECO:0000313" key="9">
    <source>
        <dbReference type="EMBL" id="KDQ65168.1"/>
    </source>
</evidence>
<evidence type="ECO:0000256" key="3">
    <source>
        <dbReference type="ARBA" id="ARBA00022679"/>
    </source>
</evidence>
<dbReference type="GO" id="GO:0036054">
    <property type="term" value="F:protein-malonyllysine demalonylase activity"/>
    <property type="evidence" value="ECO:0007669"/>
    <property type="project" value="UniProtKB-UniRule"/>
</dbReference>
<reference evidence="10" key="1">
    <citation type="journal article" date="2014" name="Proc. Natl. Acad. Sci. U.S.A.">
        <title>Extensive sampling of basidiomycete genomes demonstrates inadequacy of the white-rot/brown-rot paradigm for wood decay fungi.</title>
        <authorList>
            <person name="Riley R."/>
            <person name="Salamov A.A."/>
            <person name="Brown D.W."/>
            <person name="Nagy L.G."/>
            <person name="Floudas D."/>
            <person name="Held B.W."/>
            <person name="Levasseur A."/>
            <person name="Lombard V."/>
            <person name="Morin E."/>
            <person name="Otillar R."/>
            <person name="Lindquist E.A."/>
            <person name="Sun H."/>
            <person name="LaButti K.M."/>
            <person name="Schmutz J."/>
            <person name="Jabbour D."/>
            <person name="Luo H."/>
            <person name="Baker S.E."/>
            <person name="Pisabarro A.G."/>
            <person name="Walton J.D."/>
            <person name="Blanchette R.A."/>
            <person name="Henrissat B."/>
            <person name="Martin F."/>
            <person name="Cullen D."/>
            <person name="Hibbett D.S."/>
            <person name="Grigoriev I.V."/>
        </authorList>
    </citation>
    <scope>NUCLEOTIDE SEQUENCE [LARGE SCALE GENOMIC DNA]</scope>
    <source>
        <strain evidence="10">MUCL 33604</strain>
    </source>
</reference>
<evidence type="ECO:0000256" key="1">
    <source>
        <dbReference type="ARBA" id="ARBA00004173"/>
    </source>
</evidence>
<dbReference type="GO" id="GO:0005739">
    <property type="term" value="C:mitochondrion"/>
    <property type="evidence" value="ECO:0007669"/>
    <property type="project" value="UniProtKB-SubCell"/>
</dbReference>
<feature type="binding site" evidence="6">
    <location>
        <position position="73"/>
    </location>
    <ligand>
        <name>substrate</name>
    </ligand>
</feature>
<dbReference type="EMBL" id="KL197709">
    <property type="protein sequence ID" value="KDQ65168.1"/>
    <property type="molecule type" value="Genomic_DNA"/>
</dbReference>
<dbReference type="GO" id="GO:0017136">
    <property type="term" value="F:histone deacetylase activity, NAD-dependent"/>
    <property type="evidence" value="ECO:0007669"/>
    <property type="project" value="TreeGrafter"/>
</dbReference>
<evidence type="ECO:0000259" key="8">
    <source>
        <dbReference type="PROSITE" id="PS50305"/>
    </source>
</evidence>
<organism evidence="9 10">
    <name type="scientific">Jaapia argillacea MUCL 33604</name>
    <dbReference type="NCBI Taxonomy" id="933084"/>
    <lineage>
        <taxon>Eukaryota</taxon>
        <taxon>Fungi</taxon>
        <taxon>Dikarya</taxon>
        <taxon>Basidiomycota</taxon>
        <taxon>Agaricomycotina</taxon>
        <taxon>Agaricomycetes</taxon>
        <taxon>Agaricomycetidae</taxon>
        <taxon>Jaapiales</taxon>
        <taxon>Jaapiaceae</taxon>
        <taxon>Jaapia</taxon>
    </lineage>
</organism>
<dbReference type="InParanoid" id="A0A067QDM7"/>
<comment type="cofactor">
    <cofactor evidence="6">
        <name>Zn(2+)</name>
        <dbReference type="ChEBI" id="CHEBI:29105"/>
    </cofactor>
    <text evidence="6">Binds 1 zinc ion per subunit.</text>
</comment>
<feature type="active site" description="Proton acceptor" evidence="6 7">
    <location>
        <position position="149"/>
    </location>
</feature>
<feature type="binding site" evidence="6 7">
    <location>
        <position position="206"/>
    </location>
    <ligand>
        <name>Zn(2+)</name>
        <dbReference type="ChEBI" id="CHEBI:29105"/>
    </ligand>
</feature>
<dbReference type="InterPro" id="IPR026590">
    <property type="entry name" value="Ssirtuin_cat_dom"/>
</dbReference>
<feature type="binding site" evidence="7">
    <location>
        <position position="203"/>
    </location>
    <ligand>
        <name>Zn(2+)</name>
        <dbReference type="ChEBI" id="CHEBI:29105"/>
    </ligand>
</feature>
<feature type="domain" description="Deacetylase sirtuin-type" evidence="8">
    <location>
        <begin position="1"/>
        <end position="307"/>
    </location>
</feature>
<evidence type="ECO:0000256" key="5">
    <source>
        <dbReference type="ARBA" id="ARBA00023128"/>
    </source>
</evidence>
<dbReference type="InterPro" id="IPR026591">
    <property type="entry name" value="Sirtuin_cat_small_dom_sf"/>
</dbReference>
<comment type="similarity">
    <text evidence="6">Belongs to the sirtuin family. Class III subfamily.</text>
</comment>
<dbReference type="HAMAP" id="MF_01121">
    <property type="entry name" value="Sirtuin_ClassIII"/>
    <property type="match status" value="1"/>
</dbReference>
<comment type="domain">
    <text evidence="6">In contrast to class I sirtuins, class III sirtuins have only weak deacetylase activity. Difference in substrate specificity is probably due to a larger hydrophobic pocket with 2 residues (Tyr-70 and Arg-73) that bind to malonylated and succinylated substrates and define the specificity.</text>
</comment>
<evidence type="ECO:0000256" key="7">
    <source>
        <dbReference type="PROSITE-ProRule" id="PRU00236"/>
    </source>
</evidence>
<comment type="catalytic activity">
    <reaction evidence="6">
        <text>N(6)-malonyl-L-lysyl-[protein] + NAD(+) + H2O = 2''-O-malonyl-ADP-D-ribose + nicotinamide + L-lysyl-[protein]</text>
        <dbReference type="Rhea" id="RHEA:47672"/>
        <dbReference type="Rhea" id="RHEA-COMP:9752"/>
        <dbReference type="Rhea" id="RHEA-COMP:11878"/>
        <dbReference type="ChEBI" id="CHEBI:15377"/>
        <dbReference type="ChEBI" id="CHEBI:17154"/>
        <dbReference type="ChEBI" id="CHEBI:29969"/>
        <dbReference type="ChEBI" id="CHEBI:57540"/>
        <dbReference type="ChEBI" id="CHEBI:87831"/>
        <dbReference type="ChEBI" id="CHEBI:87833"/>
    </reaction>
</comment>
<dbReference type="SUPFAM" id="SSF52467">
    <property type="entry name" value="DHS-like NAD/FAD-binding domain"/>
    <property type="match status" value="1"/>
</dbReference>
<feature type="binding site" evidence="7">
    <location>
        <position position="160"/>
    </location>
    <ligand>
        <name>Zn(2+)</name>
        <dbReference type="ChEBI" id="CHEBI:29105"/>
    </ligand>
</feature>
<dbReference type="GO" id="GO:0070403">
    <property type="term" value="F:NAD+ binding"/>
    <property type="evidence" value="ECO:0007669"/>
    <property type="project" value="UniProtKB-UniRule"/>
</dbReference>
<comment type="catalytic activity">
    <reaction evidence="6">
        <text>N(6)-glutaryl-L-lysyl-[protein] + NAD(+) + H2O = 2''-O-glutaryl-ADP-D-ribose + nicotinamide + L-lysyl-[protein]</text>
        <dbReference type="Rhea" id="RHEA:47664"/>
        <dbReference type="Rhea" id="RHEA-COMP:9752"/>
        <dbReference type="Rhea" id="RHEA-COMP:11875"/>
        <dbReference type="ChEBI" id="CHEBI:15377"/>
        <dbReference type="ChEBI" id="CHEBI:17154"/>
        <dbReference type="ChEBI" id="CHEBI:29969"/>
        <dbReference type="ChEBI" id="CHEBI:57540"/>
        <dbReference type="ChEBI" id="CHEBI:87828"/>
        <dbReference type="ChEBI" id="CHEBI:87829"/>
    </reaction>
</comment>
<keyword evidence="4 6" id="KW-0520">NAD</keyword>
<dbReference type="EC" id="2.3.1.-" evidence="6"/>
<keyword evidence="5 6" id="KW-0496">Mitochondrion</keyword>
<dbReference type="InterPro" id="IPR003000">
    <property type="entry name" value="Sirtuin"/>
</dbReference>
<dbReference type="Pfam" id="PF02146">
    <property type="entry name" value="SIR2"/>
    <property type="match status" value="1"/>
</dbReference>
<gene>
    <name evidence="9" type="ORF">JAAARDRAFT_168103</name>
</gene>
<dbReference type="GO" id="GO:0036055">
    <property type="term" value="F:protein-succinyllysine desuccinylase activity"/>
    <property type="evidence" value="ECO:0007669"/>
    <property type="project" value="UniProtKB-UniRule"/>
</dbReference>
<comment type="function">
    <text evidence="6">NAD-dependent lysine demalonylase, desuccinylase and deglutarylase that specifically removes malonyl, succinyl and glutaryl groups on target proteins. Has weak NAD-dependent protein deacetylase activity; however this activity may not be physiologically relevant in vivo.</text>
</comment>
<dbReference type="GO" id="GO:0008270">
    <property type="term" value="F:zinc ion binding"/>
    <property type="evidence" value="ECO:0007669"/>
    <property type="project" value="UniProtKB-UniRule"/>
</dbReference>
<sequence length="307" mass="33473">MPPPSNNVDDFRAILQQVKHIVVIAGAGLSAASGIPTFRGAGGMWRSLDATSLATPTAFAANPSLVWQFYHHRRVKALEASPNAAHELLAKMSIPNYLKTIAPAAKTFHLVTQNVDRLSTRAMDVLSAQIGKDVKLADRPRPVSVIEMHGRLFDVKCTKCDWCTEDLSNPLCSTLGATDALLDDYHDAGSKENDIPEDALPRCQQCGALARPGVVWFDEKPLRLDDINSIVYKADLCLVVGTSSTVYPAAGYAYRVKRHNGTVAVFNLEPNKGDEHADFVFLGRCEDELPRVLGVSESKPSSTKFEV</sequence>
<feature type="binding site" evidence="6">
    <location>
        <position position="70"/>
    </location>
    <ligand>
        <name>substrate</name>
    </ligand>
</feature>
<dbReference type="PANTHER" id="PTHR11085">
    <property type="entry name" value="NAD-DEPENDENT PROTEIN DEACYLASE SIRTUIN-5, MITOCHONDRIAL-RELATED"/>
    <property type="match status" value="1"/>
</dbReference>
<feature type="binding site" evidence="6">
    <location>
        <begin position="113"/>
        <end position="116"/>
    </location>
    <ligand>
        <name>NAD(+)</name>
        <dbReference type="ChEBI" id="CHEBI:57540"/>
    </ligand>
</feature>
<dbReference type="InterPro" id="IPR027546">
    <property type="entry name" value="Sirtuin_class_III"/>
</dbReference>
<dbReference type="Gene3D" id="3.40.50.1220">
    <property type="entry name" value="TPP-binding domain"/>
    <property type="match status" value="1"/>
</dbReference>
<evidence type="ECO:0000313" key="10">
    <source>
        <dbReference type="Proteomes" id="UP000027265"/>
    </source>
</evidence>
<keyword evidence="6 7" id="KW-0862">Zinc</keyword>
<dbReference type="InterPro" id="IPR050134">
    <property type="entry name" value="NAD-dep_sirtuin_deacylases"/>
</dbReference>
<dbReference type="PANTHER" id="PTHR11085:SF10">
    <property type="entry name" value="NAD-DEPENDENT PROTEIN DEACYLASE SIRTUIN-5, MITOCHONDRIAL-RELATED"/>
    <property type="match status" value="1"/>
</dbReference>
<evidence type="ECO:0000256" key="2">
    <source>
        <dbReference type="ARBA" id="ARBA00006924"/>
    </source>
</evidence>
<keyword evidence="3 6" id="KW-0808">Transferase</keyword>
<feature type="binding site" evidence="6 7">
    <location>
        <position position="157"/>
    </location>
    <ligand>
        <name>Zn(2+)</name>
        <dbReference type="ChEBI" id="CHEBI:29105"/>
    </ligand>
</feature>
<dbReference type="GO" id="GO:0005634">
    <property type="term" value="C:nucleus"/>
    <property type="evidence" value="ECO:0007669"/>
    <property type="project" value="TreeGrafter"/>
</dbReference>
<dbReference type="HOGENOM" id="CLU_023643_3_1_1"/>
<comment type="similarity">
    <text evidence="2">Belongs to the sirtuin family. Class I subfamily.</text>
</comment>
<dbReference type="STRING" id="933084.A0A067QDM7"/>
<dbReference type="Proteomes" id="UP000027265">
    <property type="component" value="Unassembled WGS sequence"/>
</dbReference>
<dbReference type="InterPro" id="IPR029035">
    <property type="entry name" value="DHS-like_NAD/FAD-binding_dom"/>
</dbReference>
<keyword evidence="10" id="KW-1185">Reference proteome</keyword>
<comment type="caution">
    <text evidence="6">Lacks conserved residue(s) required for the propagation of feature annotation.</text>
</comment>
<dbReference type="AlphaFoldDB" id="A0A067QDM7"/>
<dbReference type="OrthoDB" id="424302at2759"/>
<keyword evidence="6 7" id="KW-0479">Metal-binding</keyword>
<feature type="binding site" evidence="6">
    <location>
        <begin position="26"/>
        <end position="45"/>
    </location>
    <ligand>
        <name>NAD(+)</name>
        <dbReference type="ChEBI" id="CHEBI:57540"/>
    </ligand>
</feature>
<protein>
    <recommendedName>
        <fullName evidence="6">NAD-dependent protein deacylase</fullName>
        <ecNumber evidence="6">2.3.1.-</ecNumber>
    </recommendedName>
    <alternativeName>
        <fullName evidence="6">Regulatory protein SIR2 homolog 5</fullName>
    </alternativeName>
</protein>
<feature type="binding site" evidence="6">
    <location>
        <begin position="267"/>
        <end position="269"/>
    </location>
    <ligand>
        <name>NAD(+)</name>
        <dbReference type="ChEBI" id="CHEBI:57540"/>
    </ligand>
</feature>
<feature type="binding site" evidence="6">
    <location>
        <begin position="241"/>
        <end position="243"/>
    </location>
    <ligand>
        <name>NAD(+)</name>
        <dbReference type="ChEBI" id="CHEBI:57540"/>
    </ligand>
</feature>
<feature type="binding site" evidence="6">
    <location>
        <position position="285"/>
    </location>
    <ligand>
        <name>NAD(+)</name>
        <dbReference type="ChEBI" id="CHEBI:57540"/>
    </ligand>
</feature>
<comment type="catalytic activity">
    <reaction evidence="6">
        <text>N(6)-succinyl-L-lysyl-[protein] + NAD(+) + H2O = 2''-O-succinyl-ADP-D-ribose + nicotinamide + L-lysyl-[protein]</text>
        <dbReference type="Rhea" id="RHEA:47668"/>
        <dbReference type="Rhea" id="RHEA-COMP:9752"/>
        <dbReference type="Rhea" id="RHEA-COMP:11877"/>
        <dbReference type="ChEBI" id="CHEBI:15377"/>
        <dbReference type="ChEBI" id="CHEBI:17154"/>
        <dbReference type="ChEBI" id="CHEBI:29969"/>
        <dbReference type="ChEBI" id="CHEBI:57540"/>
        <dbReference type="ChEBI" id="CHEBI:87830"/>
        <dbReference type="ChEBI" id="CHEBI:87832"/>
    </reaction>
</comment>
<comment type="subcellular location">
    <subcellularLocation>
        <location evidence="1 6">Mitochondrion</location>
    </subcellularLocation>
</comment>
<dbReference type="PROSITE" id="PS50305">
    <property type="entry name" value="SIRTUIN"/>
    <property type="match status" value="1"/>
</dbReference>
<dbReference type="Gene3D" id="3.30.1600.10">
    <property type="entry name" value="SIR2/SIRT2 'Small Domain"/>
    <property type="match status" value="1"/>
</dbReference>
<evidence type="ECO:0000256" key="6">
    <source>
        <dbReference type="HAMAP-Rule" id="MF_03160"/>
    </source>
</evidence>
<name>A0A067QDM7_9AGAM</name>
<dbReference type="GO" id="GO:0061697">
    <property type="term" value="F:protein-glutaryllysine deglutarylase activity"/>
    <property type="evidence" value="ECO:0007669"/>
    <property type="project" value="RHEA"/>
</dbReference>
<accession>A0A067QDM7</accession>
<evidence type="ECO:0000256" key="4">
    <source>
        <dbReference type="ARBA" id="ARBA00023027"/>
    </source>
</evidence>